<proteinExistence type="predicted"/>
<feature type="domain" description="HTH tetR-type" evidence="3">
    <location>
        <begin position="4"/>
        <end position="64"/>
    </location>
</feature>
<accession>A0A8J3RDS1</accession>
<organism evidence="4 5">
    <name type="scientific">Planobispora longispora</name>
    <dbReference type="NCBI Taxonomy" id="28887"/>
    <lineage>
        <taxon>Bacteria</taxon>
        <taxon>Bacillati</taxon>
        <taxon>Actinomycetota</taxon>
        <taxon>Actinomycetes</taxon>
        <taxon>Streptosporangiales</taxon>
        <taxon>Streptosporangiaceae</taxon>
        <taxon>Planobispora</taxon>
    </lineage>
</organism>
<dbReference type="InterPro" id="IPR001647">
    <property type="entry name" value="HTH_TetR"/>
</dbReference>
<dbReference type="SUPFAM" id="SSF46689">
    <property type="entry name" value="Homeodomain-like"/>
    <property type="match status" value="1"/>
</dbReference>
<reference evidence="4 5" key="1">
    <citation type="submission" date="2021-01" db="EMBL/GenBank/DDBJ databases">
        <title>Whole genome shotgun sequence of Planobispora longispora NBRC 13918.</title>
        <authorList>
            <person name="Komaki H."/>
            <person name="Tamura T."/>
        </authorList>
    </citation>
    <scope>NUCLEOTIDE SEQUENCE [LARGE SCALE GENOMIC DNA]</scope>
    <source>
        <strain evidence="4 5">NBRC 13918</strain>
    </source>
</reference>
<dbReference type="AlphaFoldDB" id="A0A8J3RDS1"/>
<comment type="caution">
    <text evidence="4">The sequence shown here is derived from an EMBL/GenBank/DDBJ whole genome shotgun (WGS) entry which is preliminary data.</text>
</comment>
<evidence type="ECO:0000256" key="1">
    <source>
        <dbReference type="ARBA" id="ARBA00023125"/>
    </source>
</evidence>
<dbReference type="Proteomes" id="UP000616724">
    <property type="component" value="Unassembled WGS sequence"/>
</dbReference>
<dbReference type="PANTHER" id="PTHR30055">
    <property type="entry name" value="HTH-TYPE TRANSCRIPTIONAL REGULATOR RUTR"/>
    <property type="match status" value="1"/>
</dbReference>
<gene>
    <name evidence="4" type="ORF">Plo01_02660</name>
</gene>
<evidence type="ECO:0000313" key="4">
    <source>
        <dbReference type="EMBL" id="GIH73837.1"/>
    </source>
</evidence>
<dbReference type="PRINTS" id="PR00455">
    <property type="entry name" value="HTHTETR"/>
</dbReference>
<dbReference type="GO" id="GO:0003700">
    <property type="term" value="F:DNA-binding transcription factor activity"/>
    <property type="evidence" value="ECO:0007669"/>
    <property type="project" value="TreeGrafter"/>
</dbReference>
<evidence type="ECO:0000259" key="3">
    <source>
        <dbReference type="PROSITE" id="PS50977"/>
    </source>
</evidence>
<dbReference type="GO" id="GO:0000976">
    <property type="term" value="F:transcription cis-regulatory region binding"/>
    <property type="evidence" value="ECO:0007669"/>
    <property type="project" value="TreeGrafter"/>
</dbReference>
<dbReference type="InterPro" id="IPR050109">
    <property type="entry name" value="HTH-type_TetR-like_transc_reg"/>
</dbReference>
<dbReference type="SUPFAM" id="SSF48498">
    <property type="entry name" value="Tetracyclin repressor-like, C-terminal domain"/>
    <property type="match status" value="1"/>
</dbReference>
<name>A0A8J3RDS1_9ACTN</name>
<keyword evidence="1 2" id="KW-0238">DNA-binding</keyword>
<dbReference type="Gene3D" id="1.10.357.10">
    <property type="entry name" value="Tetracycline Repressor, domain 2"/>
    <property type="match status" value="1"/>
</dbReference>
<feature type="DNA-binding region" description="H-T-H motif" evidence="2">
    <location>
        <begin position="27"/>
        <end position="46"/>
    </location>
</feature>
<evidence type="ECO:0000313" key="5">
    <source>
        <dbReference type="Proteomes" id="UP000616724"/>
    </source>
</evidence>
<dbReference type="PROSITE" id="PS50977">
    <property type="entry name" value="HTH_TETR_2"/>
    <property type="match status" value="1"/>
</dbReference>
<sequence length="189" mass="20497">MANGATREAVMSAALRIVSEGGLEAMTISRLAEVSGASNGSIYHHFGSRGGVVGALYRESFAELVGAMLPALDDRPAWTVVPDLAGRFLDWVVAEPTRAEFVYRASVAGLIEENGKAEFKARVMAPLGEWFAARTARGELRPVPLWALDAVVMAPVHECARRYLADPEGFDLKAIRPEVEYAVWAIVRP</sequence>
<dbReference type="InterPro" id="IPR036271">
    <property type="entry name" value="Tet_transcr_reg_TetR-rel_C_sf"/>
</dbReference>
<dbReference type="Pfam" id="PF00440">
    <property type="entry name" value="TetR_N"/>
    <property type="match status" value="1"/>
</dbReference>
<dbReference type="InterPro" id="IPR009057">
    <property type="entry name" value="Homeodomain-like_sf"/>
</dbReference>
<dbReference type="PANTHER" id="PTHR30055:SF187">
    <property type="entry name" value="TRANSCRIPTIONAL REGULATORY PROTEIN"/>
    <property type="match status" value="1"/>
</dbReference>
<protein>
    <submittedName>
        <fullName evidence="4">TetR family transcriptional regulator</fullName>
    </submittedName>
</protein>
<dbReference type="EMBL" id="BOOH01000001">
    <property type="protein sequence ID" value="GIH73837.1"/>
    <property type="molecule type" value="Genomic_DNA"/>
</dbReference>
<evidence type="ECO:0000256" key="2">
    <source>
        <dbReference type="PROSITE-ProRule" id="PRU00335"/>
    </source>
</evidence>
<keyword evidence="5" id="KW-1185">Reference proteome</keyword>